<accession>A0A9P3PUB6</accession>
<evidence type="ECO:0000256" key="1">
    <source>
        <dbReference type="SAM" id="SignalP"/>
    </source>
</evidence>
<keyword evidence="3" id="KW-1185">Reference proteome</keyword>
<evidence type="ECO:0000313" key="2">
    <source>
        <dbReference type="EMBL" id="GLB42125.1"/>
    </source>
</evidence>
<protein>
    <submittedName>
        <fullName evidence="2">Uncharacterized protein</fullName>
    </submittedName>
</protein>
<evidence type="ECO:0000313" key="3">
    <source>
        <dbReference type="Proteomes" id="UP001063166"/>
    </source>
</evidence>
<feature type="chain" id="PRO_5040120953" evidence="1">
    <location>
        <begin position="23"/>
        <end position="81"/>
    </location>
</feature>
<comment type="caution">
    <text evidence="2">The sequence shown here is derived from an EMBL/GenBank/DDBJ whole genome shotgun (WGS) entry which is preliminary data.</text>
</comment>
<sequence>MKFSAIFVALPALLLFSGSAMAQNPEVEARDIAAAARAKLVARHNQEWDIYRRDFEPLAARRRCTSSKDCLGMICLNGVCQ</sequence>
<feature type="signal peptide" evidence="1">
    <location>
        <begin position="1"/>
        <end position="22"/>
    </location>
</feature>
<gene>
    <name evidence="2" type="ORF">LshimejAT787_1101400</name>
</gene>
<proteinExistence type="predicted"/>
<dbReference type="AlphaFoldDB" id="A0A9P3PUB6"/>
<dbReference type="EMBL" id="BRPK01000011">
    <property type="protein sequence ID" value="GLB42125.1"/>
    <property type="molecule type" value="Genomic_DNA"/>
</dbReference>
<keyword evidence="1" id="KW-0732">Signal</keyword>
<reference evidence="2" key="1">
    <citation type="submission" date="2022-07" db="EMBL/GenBank/DDBJ databases">
        <title>The genome of Lyophyllum shimeji provides insight into the initial evolution of ectomycorrhizal fungal genome.</title>
        <authorList>
            <person name="Kobayashi Y."/>
            <person name="Shibata T."/>
            <person name="Hirakawa H."/>
            <person name="Shigenobu S."/>
            <person name="Nishiyama T."/>
            <person name="Yamada A."/>
            <person name="Hasebe M."/>
            <person name="Kawaguchi M."/>
        </authorList>
    </citation>
    <scope>NUCLEOTIDE SEQUENCE</scope>
    <source>
        <strain evidence="2">AT787</strain>
    </source>
</reference>
<name>A0A9P3PUB6_LYOSH</name>
<dbReference type="Proteomes" id="UP001063166">
    <property type="component" value="Unassembled WGS sequence"/>
</dbReference>
<organism evidence="2 3">
    <name type="scientific">Lyophyllum shimeji</name>
    <name type="common">Hon-shimeji</name>
    <name type="synonym">Tricholoma shimeji</name>
    <dbReference type="NCBI Taxonomy" id="47721"/>
    <lineage>
        <taxon>Eukaryota</taxon>
        <taxon>Fungi</taxon>
        <taxon>Dikarya</taxon>
        <taxon>Basidiomycota</taxon>
        <taxon>Agaricomycotina</taxon>
        <taxon>Agaricomycetes</taxon>
        <taxon>Agaricomycetidae</taxon>
        <taxon>Agaricales</taxon>
        <taxon>Tricholomatineae</taxon>
        <taxon>Lyophyllaceae</taxon>
        <taxon>Lyophyllum</taxon>
    </lineage>
</organism>